<evidence type="ECO:0000256" key="2">
    <source>
        <dbReference type="ARBA" id="ARBA00005005"/>
    </source>
</evidence>
<dbReference type="Gene3D" id="6.10.250.170">
    <property type="match status" value="1"/>
</dbReference>
<evidence type="ECO:0000256" key="11">
    <source>
        <dbReference type="ARBA" id="ARBA00050938"/>
    </source>
</evidence>
<comment type="similarity">
    <text evidence="3 18">Belongs to the enoyl-CoA hydratase/isomerase family.</text>
</comment>
<dbReference type="AlphaFoldDB" id="A0A1S3JEC8"/>
<evidence type="ECO:0000313" key="22">
    <source>
        <dbReference type="RefSeq" id="XP_013408518.1"/>
    </source>
</evidence>
<comment type="pathway">
    <text evidence="2">Lipid metabolism; fatty acid beta-oxidation.</text>
</comment>
<keyword evidence="5" id="KW-0276">Fatty acid metabolism</keyword>
<evidence type="ECO:0000256" key="17">
    <source>
        <dbReference type="ARBA" id="ARBA00083575"/>
    </source>
</evidence>
<sequence>MSPIRALLYTYNLNRMWRCSKCFRTTGISNIKDGHGSRFFCSDKESTGSVHVNLNSNTGVATLTMNNHPVNALNTEFMQSVSEALKELQNDEVCRAVILTSGIPKIFSSGLDLNEMYQPDAEKLREFWITFQEMWMRLYAFPKTTMAAITGHSPAAGAVIAMSCDYRVMAENYNIGLTVTRLGIPAPSWIAKLYVQILGWRKAEQALLEGKLFTAEEALTVGLVDQVVPLKDVIPTVEKELEEWLKVSDTARSFTKEQMRRNHWMRLKQTQESDIQSNVALLSLKPVQKHIGEYISKLKSREK</sequence>
<dbReference type="KEGG" id="lak:106172385"/>
<dbReference type="CDD" id="cd06558">
    <property type="entry name" value="crotonase-like"/>
    <property type="match status" value="1"/>
</dbReference>
<dbReference type="PANTHER" id="PTHR11941:SF45">
    <property type="entry name" value="ENOYL-COA DELTA ISOMERASE 1, MITOCHONDRIAL"/>
    <property type="match status" value="1"/>
</dbReference>
<comment type="subunit">
    <text evidence="4">Homotrimer.</text>
</comment>
<comment type="subcellular location">
    <subcellularLocation>
        <location evidence="1">Mitochondrion matrix</location>
    </subcellularLocation>
</comment>
<keyword evidence="6" id="KW-0809">Transit peptide</keyword>
<dbReference type="InterPro" id="IPR018376">
    <property type="entry name" value="Enoyl-CoA_hyd/isom_CS"/>
</dbReference>
<dbReference type="Gene3D" id="3.90.226.10">
    <property type="entry name" value="2-enoyl-CoA Hydratase, Chain A, domain 1"/>
    <property type="match status" value="1"/>
</dbReference>
<keyword evidence="10 20" id="KW-0413">Isomerase</keyword>
<comment type="catalytic activity">
    <reaction evidence="13">
        <text>(3Z)-dodecenoyl-CoA = (2E)-dodecenoyl-CoA</text>
        <dbReference type="Rhea" id="RHEA:23716"/>
        <dbReference type="ChEBI" id="CHEBI:57330"/>
        <dbReference type="ChEBI" id="CHEBI:58543"/>
        <dbReference type="EC" id="5.3.3.8"/>
    </reaction>
    <physiologicalReaction direction="left-to-right" evidence="13">
        <dbReference type="Rhea" id="RHEA:23717"/>
    </physiologicalReaction>
</comment>
<dbReference type="RefSeq" id="XP_013408518.1">
    <property type="nucleotide sequence ID" value="XM_013553064.1"/>
</dbReference>
<evidence type="ECO:0000256" key="3">
    <source>
        <dbReference type="ARBA" id="ARBA00005254"/>
    </source>
</evidence>
<dbReference type="GeneID" id="106172385"/>
<keyword evidence="8" id="KW-0443">Lipid metabolism</keyword>
<evidence type="ECO:0000256" key="5">
    <source>
        <dbReference type="ARBA" id="ARBA00022832"/>
    </source>
</evidence>
<dbReference type="GO" id="GO:0004165">
    <property type="term" value="F:delta(3)-delta(2)-enoyl-CoA isomerase activity"/>
    <property type="evidence" value="ECO:0007669"/>
    <property type="project" value="UniProtKB-EC"/>
</dbReference>
<comment type="catalytic activity">
    <reaction evidence="11">
        <text>(3Z)-decenoyl-CoA = (2E)-decenoyl-CoA</text>
        <dbReference type="Rhea" id="RHEA:77195"/>
        <dbReference type="ChEBI" id="CHEBI:61406"/>
        <dbReference type="ChEBI" id="CHEBI:195601"/>
    </reaction>
    <physiologicalReaction direction="left-to-right" evidence="11">
        <dbReference type="Rhea" id="RHEA:77196"/>
    </physiologicalReaction>
</comment>
<accession>A0A1S3JEC8</accession>
<evidence type="ECO:0000256" key="18">
    <source>
        <dbReference type="RuleBase" id="RU003707"/>
    </source>
</evidence>
<dbReference type="SUPFAM" id="SSF52096">
    <property type="entry name" value="ClpP/crotonase"/>
    <property type="match status" value="1"/>
</dbReference>
<dbReference type="RefSeq" id="XP_013408517.1">
    <property type="nucleotide sequence ID" value="XM_013553063.1"/>
</dbReference>
<dbReference type="Pfam" id="PF00378">
    <property type="entry name" value="ECH_1"/>
    <property type="match status" value="1"/>
</dbReference>
<dbReference type="Proteomes" id="UP000085678">
    <property type="component" value="Unplaced"/>
</dbReference>
<evidence type="ECO:0000256" key="12">
    <source>
        <dbReference type="ARBA" id="ARBA00051293"/>
    </source>
</evidence>
<evidence type="ECO:0000256" key="10">
    <source>
        <dbReference type="ARBA" id="ARBA00023235"/>
    </source>
</evidence>
<evidence type="ECO:0000313" key="20">
    <source>
        <dbReference type="RefSeq" id="XP_013408516.1"/>
    </source>
</evidence>
<comment type="catalytic activity">
    <reaction evidence="12">
        <text>(2E)-tetradecenoyl-CoA = (3Z)-tetradecenoyl-CoA</text>
        <dbReference type="Rhea" id="RHEA:29847"/>
        <dbReference type="ChEBI" id="CHEBI:61405"/>
        <dbReference type="ChEBI" id="CHEBI:61968"/>
    </reaction>
    <physiologicalReaction direction="right-to-left" evidence="12">
        <dbReference type="Rhea" id="RHEA:29849"/>
    </physiologicalReaction>
</comment>
<keyword evidence="19" id="KW-1185">Reference proteome</keyword>
<keyword evidence="7" id="KW-0007">Acetylation</keyword>
<comment type="catalytic activity">
    <reaction evidence="14">
        <text>(3Z)-octenoyl-CoA = (2E)-octenoyl-CoA</text>
        <dbReference type="Rhea" id="RHEA:46044"/>
        <dbReference type="ChEBI" id="CHEBI:62242"/>
        <dbReference type="ChEBI" id="CHEBI:85640"/>
    </reaction>
    <physiologicalReaction direction="left-to-right" evidence="14">
        <dbReference type="Rhea" id="RHEA:46045"/>
    </physiologicalReaction>
</comment>
<dbReference type="OrthoDB" id="1696280at2759"/>
<dbReference type="GO" id="GO:0006635">
    <property type="term" value="P:fatty acid beta-oxidation"/>
    <property type="evidence" value="ECO:0007669"/>
    <property type="project" value="TreeGrafter"/>
</dbReference>
<evidence type="ECO:0000256" key="8">
    <source>
        <dbReference type="ARBA" id="ARBA00023098"/>
    </source>
</evidence>
<evidence type="ECO:0000256" key="15">
    <source>
        <dbReference type="ARBA" id="ARBA00056147"/>
    </source>
</evidence>
<reference evidence="20 21" key="1">
    <citation type="submission" date="2025-04" db="UniProtKB">
        <authorList>
            <consortium name="RefSeq"/>
        </authorList>
    </citation>
    <scope>IDENTIFICATION</scope>
    <source>
        <tissue evidence="20 21">Gonads</tissue>
    </source>
</reference>
<dbReference type="InterPro" id="IPR029045">
    <property type="entry name" value="ClpP/crotonase-like_dom_sf"/>
</dbReference>
<evidence type="ECO:0000256" key="9">
    <source>
        <dbReference type="ARBA" id="ARBA00023128"/>
    </source>
</evidence>
<name>A0A1S3JEC8_LINAN</name>
<evidence type="ECO:0000313" key="19">
    <source>
        <dbReference type="Proteomes" id="UP000085678"/>
    </source>
</evidence>
<evidence type="ECO:0000256" key="1">
    <source>
        <dbReference type="ARBA" id="ARBA00004305"/>
    </source>
</evidence>
<organism evidence="19 20">
    <name type="scientific">Lingula anatina</name>
    <name type="common">Brachiopod</name>
    <name type="synonym">Lingula unguis</name>
    <dbReference type="NCBI Taxonomy" id="7574"/>
    <lineage>
        <taxon>Eukaryota</taxon>
        <taxon>Metazoa</taxon>
        <taxon>Spiralia</taxon>
        <taxon>Lophotrochozoa</taxon>
        <taxon>Brachiopoda</taxon>
        <taxon>Linguliformea</taxon>
        <taxon>Lingulata</taxon>
        <taxon>Lingulida</taxon>
        <taxon>Linguloidea</taxon>
        <taxon>Lingulidae</taxon>
        <taxon>Lingula</taxon>
    </lineage>
</organism>
<evidence type="ECO:0000256" key="14">
    <source>
        <dbReference type="ARBA" id="ARBA00052542"/>
    </source>
</evidence>
<proteinExistence type="inferred from homology"/>
<dbReference type="RefSeq" id="XP_013408516.1">
    <property type="nucleotide sequence ID" value="XM_013553062.1"/>
</dbReference>
<protein>
    <recommendedName>
        <fullName evidence="16">Enoyl-CoA delta isomerase 1, mitochondrial</fullName>
    </recommendedName>
    <alternativeName>
        <fullName evidence="17">3,2-trans-enoyl-CoA isomerase</fullName>
    </alternativeName>
</protein>
<keyword evidence="9" id="KW-0496">Mitochondrion</keyword>
<evidence type="ECO:0000256" key="6">
    <source>
        <dbReference type="ARBA" id="ARBA00022946"/>
    </source>
</evidence>
<comment type="function">
    <text evidence="15">Key enzyme of fatty acid beta-oxidation. Able to isomerize both 3-cis (3Z) and 3-trans (3E) double bonds into the 2-trans (2E) form in a range of enoyl-CoA species, with a preference for (3Z)-enoyl-CoAs over (3E)-enoyl-CoAs. The catalytic efficiency of this enzyme is not affected by the fatty acyl chain length.</text>
</comment>
<dbReference type="GO" id="GO:0005759">
    <property type="term" value="C:mitochondrial matrix"/>
    <property type="evidence" value="ECO:0007669"/>
    <property type="project" value="UniProtKB-SubCell"/>
</dbReference>
<evidence type="ECO:0000256" key="13">
    <source>
        <dbReference type="ARBA" id="ARBA00052376"/>
    </source>
</evidence>
<dbReference type="FunFam" id="3.90.226.10:FF:000034">
    <property type="entry name" value="Enoyl-CoA delta isomerase 1"/>
    <property type="match status" value="1"/>
</dbReference>
<dbReference type="STRING" id="7574.A0A1S3JEC8"/>
<evidence type="ECO:0000256" key="7">
    <source>
        <dbReference type="ARBA" id="ARBA00022990"/>
    </source>
</evidence>
<evidence type="ECO:0000256" key="4">
    <source>
        <dbReference type="ARBA" id="ARBA00011233"/>
    </source>
</evidence>
<evidence type="ECO:0000313" key="21">
    <source>
        <dbReference type="RefSeq" id="XP_013408517.1"/>
    </source>
</evidence>
<dbReference type="PANTHER" id="PTHR11941">
    <property type="entry name" value="ENOYL-COA HYDRATASE-RELATED"/>
    <property type="match status" value="1"/>
</dbReference>
<evidence type="ECO:0000256" key="16">
    <source>
        <dbReference type="ARBA" id="ARBA00068317"/>
    </source>
</evidence>
<dbReference type="PROSITE" id="PS00166">
    <property type="entry name" value="ENOYL_COA_HYDRATASE"/>
    <property type="match status" value="1"/>
</dbReference>
<dbReference type="InterPro" id="IPR001753">
    <property type="entry name" value="Enoyl-CoA_hydra/iso"/>
</dbReference>
<gene>
    <name evidence="20 21 22" type="primary">LOC106172385</name>
</gene>